<dbReference type="GO" id="GO:0043516">
    <property type="term" value="P:regulation of DNA damage response, signal transduction by p53 class mediator"/>
    <property type="evidence" value="ECO:0007669"/>
    <property type="project" value="TreeGrafter"/>
</dbReference>
<accession>A0A1I8ALB9</accession>
<dbReference type="Gene3D" id="2.170.270.10">
    <property type="entry name" value="SET domain"/>
    <property type="match status" value="1"/>
</dbReference>
<dbReference type="PANTHER" id="PTHR46167">
    <property type="entry name" value="N-LYSINE METHYLTRANSFERASE KMT5A"/>
    <property type="match status" value="1"/>
</dbReference>
<dbReference type="PANTHER" id="PTHR46167:SF1">
    <property type="entry name" value="N-LYSINE METHYLTRANSFERASE KMT5A"/>
    <property type="match status" value="1"/>
</dbReference>
<dbReference type="InterPro" id="IPR001214">
    <property type="entry name" value="SET_dom"/>
</dbReference>
<feature type="domain" description="SET" evidence="2">
    <location>
        <begin position="857"/>
        <end position="995"/>
    </location>
</feature>
<sequence>MLYQTAVGSSSLGTNFKDKHFIQMRTSKKGVKMLSGQILRECPYCHKDYEQIAVHLKRTKLHPYNPELRDTDYMAAVLQAIYNDLPLPPVPVHLKVLKSVQGALPPISPRPSTDEEFTGSLDVNEQLLDFFTELHEMALDKKFSMSNKGRRLFRATFSGRYKHDADSCVPEFLKKLYTKSLLLRKTKASALAHANRANCVIYYLMDGKQPGKSMLTDVLKRIDMLVPMCRSYLRSTHNFGNLARYMRSFGDYIEAETSFCVSEEGKGRLSKSCKRLQVAQETVSTIVCLLDKKEAKAQSARPERKDARTYAELLAPLRSEAVKKKLRKVERHVRKNEADEEDYLFLMNYVITAMIFRNGGRSEIVYKMTNANLTQACEHEVNARNVDSKAEDKVHKVLVLMVGGTKTGRDAGIALSIDDAHWLQLYVQLRDTLYAEVEDLTAPESRLFLSTKKRPIGHDVHKRLHSVERVAGVPHDQLYSTMSVRRACATKSLLLYFNTLAALEEGHINWGQLAANHNASTRLRVYARKGFGQMVATFYVLLQLVEKRNEAVHSAYNERNWTVVFKTQVPKNLHCRRLFDKNAGAFNGHEEPEIPALHVPGTKVLSQDWKDFQSKIYPISLDGWDWDPQYYELLLPDGLASTEEEKHAVYAYMHTQYLKMALKELATKNPFRKDRLHKLRRDPKKGTSQHHEKMEKWFNERLSEEHSTTAPWNLILAAVRHEREAHVAKKELIQQQQGPATENPVEVVLAVTADDINDLECLPSEAVEAAFSPEAEEQELATENPEDPTPARSDVIENPESPKPASTRNFSRMSTRSRARVEAVNRQDVPPKNAPEAIERFKCVKKKKHGELVQDIPWIKRKTVNDQIGQGVYARADIPLATYVLDYPATGGVIDKRTYETKYSTGQLDPNKEAEFHIVSSYALELSRPHNVVLLGHNPTDDKGVAVYGRSVNHSKCKQCANLMPTLHGKGKEAIVLFRSNRNIKKGEQLLWDYGDLAGGEDGKSCKDWICPCLSEKFPSTCSKCIKGRKK</sequence>
<name>A0A1I8ALB9_9BILA</name>
<keyword evidence="3" id="KW-1185">Reference proteome</keyword>
<dbReference type="Pfam" id="PF00856">
    <property type="entry name" value="SET"/>
    <property type="match status" value="1"/>
</dbReference>
<dbReference type="WBParaSite" id="L893_g7144.t1">
    <property type="protein sequence ID" value="L893_g7144.t1"/>
    <property type="gene ID" value="L893_g7144"/>
</dbReference>
<dbReference type="SUPFAM" id="SSF82199">
    <property type="entry name" value="SET domain"/>
    <property type="match status" value="1"/>
</dbReference>
<dbReference type="GO" id="GO:0005634">
    <property type="term" value="C:nucleus"/>
    <property type="evidence" value="ECO:0007669"/>
    <property type="project" value="TreeGrafter"/>
</dbReference>
<dbReference type="PROSITE" id="PS50280">
    <property type="entry name" value="SET"/>
    <property type="match status" value="1"/>
</dbReference>
<dbReference type="InterPro" id="IPR051760">
    <property type="entry name" value="KMT5A"/>
</dbReference>
<dbReference type="AlphaFoldDB" id="A0A1I8ALB9"/>
<protein>
    <submittedName>
        <fullName evidence="4">SET domain-containing protein</fullName>
    </submittedName>
</protein>
<evidence type="ECO:0000313" key="3">
    <source>
        <dbReference type="Proteomes" id="UP000095287"/>
    </source>
</evidence>
<dbReference type="GO" id="GO:0006357">
    <property type="term" value="P:regulation of transcription by RNA polymerase II"/>
    <property type="evidence" value="ECO:0007669"/>
    <property type="project" value="TreeGrafter"/>
</dbReference>
<feature type="region of interest" description="Disordered" evidence="1">
    <location>
        <begin position="772"/>
        <end position="831"/>
    </location>
</feature>
<reference evidence="4" key="1">
    <citation type="submission" date="2016-11" db="UniProtKB">
        <authorList>
            <consortium name="WormBaseParasite"/>
        </authorList>
    </citation>
    <scope>IDENTIFICATION</scope>
</reference>
<proteinExistence type="predicted"/>
<evidence type="ECO:0000256" key="1">
    <source>
        <dbReference type="SAM" id="MobiDB-lite"/>
    </source>
</evidence>
<dbReference type="Proteomes" id="UP000095287">
    <property type="component" value="Unplaced"/>
</dbReference>
<dbReference type="GO" id="GO:0042799">
    <property type="term" value="F:histone H4K20 methyltransferase activity"/>
    <property type="evidence" value="ECO:0007669"/>
    <property type="project" value="TreeGrafter"/>
</dbReference>
<feature type="compositionally biased region" description="Acidic residues" evidence="1">
    <location>
        <begin position="774"/>
        <end position="786"/>
    </location>
</feature>
<evidence type="ECO:0000259" key="2">
    <source>
        <dbReference type="PROSITE" id="PS50280"/>
    </source>
</evidence>
<organism evidence="3 4">
    <name type="scientific">Steinernema glaseri</name>
    <dbReference type="NCBI Taxonomy" id="37863"/>
    <lineage>
        <taxon>Eukaryota</taxon>
        <taxon>Metazoa</taxon>
        <taxon>Ecdysozoa</taxon>
        <taxon>Nematoda</taxon>
        <taxon>Chromadorea</taxon>
        <taxon>Rhabditida</taxon>
        <taxon>Tylenchina</taxon>
        <taxon>Panagrolaimomorpha</taxon>
        <taxon>Strongyloidoidea</taxon>
        <taxon>Steinernematidae</taxon>
        <taxon>Steinernema</taxon>
    </lineage>
</organism>
<dbReference type="GO" id="GO:0005700">
    <property type="term" value="C:polytene chromosome"/>
    <property type="evidence" value="ECO:0007669"/>
    <property type="project" value="TreeGrafter"/>
</dbReference>
<feature type="compositionally biased region" description="Polar residues" evidence="1">
    <location>
        <begin position="804"/>
        <end position="816"/>
    </location>
</feature>
<evidence type="ECO:0000313" key="4">
    <source>
        <dbReference type="WBParaSite" id="L893_g7144.t1"/>
    </source>
</evidence>
<dbReference type="InterPro" id="IPR046341">
    <property type="entry name" value="SET_dom_sf"/>
</dbReference>